<evidence type="ECO:0000313" key="2">
    <source>
        <dbReference type="EMBL" id="GBN23992.1"/>
    </source>
</evidence>
<evidence type="ECO:0000256" key="1">
    <source>
        <dbReference type="SAM" id="SignalP"/>
    </source>
</evidence>
<protein>
    <submittedName>
        <fullName evidence="2">Uncharacterized protein</fullName>
    </submittedName>
</protein>
<dbReference type="Proteomes" id="UP000499080">
    <property type="component" value="Unassembled WGS sequence"/>
</dbReference>
<comment type="caution">
    <text evidence="2">The sequence shown here is derived from an EMBL/GenBank/DDBJ whole genome shotgun (WGS) entry which is preliminary data.</text>
</comment>
<keyword evidence="3" id="KW-1185">Reference proteome</keyword>
<evidence type="ECO:0000313" key="3">
    <source>
        <dbReference type="Proteomes" id="UP000499080"/>
    </source>
</evidence>
<name>A0A4Y2MBL8_ARAVE</name>
<reference evidence="2 3" key="1">
    <citation type="journal article" date="2019" name="Sci. Rep.">
        <title>Orb-weaving spider Araneus ventricosus genome elucidates the spidroin gene catalogue.</title>
        <authorList>
            <person name="Kono N."/>
            <person name="Nakamura H."/>
            <person name="Ohtoshi R."/>
            <person name="Moran D.A.P."/>
            <person name="Shinohara A."/>
            <person name="Yoshida Y."/>
            <person name="Fujiwara M."/>
            <person name="Mori M."/>
            <person name="Tomita M."/>
            <person name="Arakawa K."/>
        </authorList>
    </citation>
    <scope>NUCLEOTIDE SEQUENCE [LARGE SCALE GENOMIC DNA]</scope>
</reference>
<accession>A0A4Y2MBL8</accession>
<gene>
    <name evidence="2" type="ORF">AVEN_204550_1</name>
</gene>
<feature type="signal peptide" evidence="1">
    <location>
        <begin position="1"/>
        <end position="27"/>
    </location>
</feature>
<proteinExistence type="predicted"/>
<organism evidence="2 3">
    <name type="scientific">Araneus ventricosus</name>
    <name type="common">Orbweaver spider</name>
    <name type="synonym">Epeira ventricosa</name>
    <dbReference type="NCBI Taxonomy" id="182803"/>
    <lineage>
        <taxon>Eukaryota</taxon>
        <taxon>Metazoa</taxon>
        <taxon>Ecdysozoa</taxon>
        <taxon>Arthropoda</taxon>
        <taxon>Chelicerata</taxon>
        <taxon>Arachnida</taxon>
        <taxon>Araneae</taxon>
        <taxon>Araneomorphae</taxon>
        <taxon>Entelegynae</taxon>
        <taxon>Araneoidea</taxon>
        <taxon>Araneidae</taxon>
        <taxon>Araneus</taxon>
    </lineage>
</organism>
<dbReference type="EMBL" id="BGPR01007065">
    <property type="protein sequence ID" value="GBN23992.1"/>
    <property type="molecule type" value="Genomic_DNA"/>
</dbReference>
<keyword evidence="1" id="KW-0732">Signal</keyword>
<sequence length="93" mass="10733">MLRPRIPVEMFALIISYFCTLWRFSEPLCPSGKVSDLSLIPLQIHRVWDMLHDKSYIEAKHSPAGAVRKFREGVQSQVSPRHLVVAQNYEVNP</sequence>
<dbReference type="AlphaFoldDB" id="A0A4Y2MBL8"/>
<feature type="chain" id="PRO_5021502967" evidence="1">
    <location>
        <begin position="28"/>
        <end position="93"/>
    </location>
</feature>